<evidence type="ECO:0000313" key="2">
    <source>
        <dbReference type="Proteomes" id="UP000789920"/>
    </source>
</evidence>
<accession>A0ACA9KL12</accession>
<dbReference type="Proteomes" id="UP000789920">
    <property type="component" value="Unassembled WGS sequence"/>
</dbReference>
<organism evidence="1 2">
    <name type="scientific">Racocetra persica</name>
    <dbReference type="NCBI Taxonomy" id="160502"/>
    <lineage>
        <taxon>Eukaryota</taxon>
        <taxon>Fungi</taxon>
        <taxon>Fungi incertae sedis</taxon>
        <taxon>Mucoromycota</taxon>
        <taxon>Glomeromycotina</taxon>
        <taxon>Glomeromycetes</taxon>
        <taxon>Diversisporales</taxon>
        <taxon>Gigasporaceae</taxon>
        <taxon>Racocetra</taxon>
    </lineage>
</organism>
<evidence type="ECO:0000313" key="1">
    <source>
        <dbReference type="EMBL" id="CAG8478526.1"/>
    </source>
</evidence>
<name>A0ACA9KL12_9GLOM</name>
<protein>
    <submittedName>
        <fullName evidence="1">16549_t:CDS:1</fullName>
    </submittedName>
</protein>
<keyword evidence="2" id="KW-1185">Reference proteome</keyword>
<dbReference type="EMBL" id="CAJVQC010000712">
    <property type="protein sequence ID" value="CAG8478526.1"/>
    <property type="molecule type" value="Genomic_DNA"/>
</dbReference>
<reference evidence="1" key="1">
    <citation type="submission" date="2021-06" db="EMBL/GenBank/DDBJ databases">
        <authorList>
            <person name="Kallberg Y."/>
            <person name="Tangrot J."/>
            <person name="Rosling A."/>
        </authorList>
    </citation>
    <scope>NUCLEOTIDE SEQUENCE</scope>
    <source>
        <strain evidence="1">MA461A</strain>
    </source>
</reference>
<proteinExistence type="predicted"/>
<gene>
    <name evidence="1" type="ORF">RPERSI_LOCUS881</name>
</gene>
<sequence length="74" mass="8461">MNDKEYYDSMKLEHIDDDVAIDNNVVIDNDVVIDDDIVIVEPDYTDLEVVDSNSVDMNTESSNYNKVSQLPTMM</sequence>
<comment type="caution">
    <text evidence="1">The sequence shown here is derived from an EMBL/GenBank/DDBJ whole genome shotgun (WGS) entry which is preliminary data.</text>
</comment>